<evidence type="ECO:0000256" key="6">
    <source>
        <dbReference type="ARBA" id="ARBA00022857"/>
    </source>
</evidence>
<gene>
    <name evidence="8" type="primary">nadK</name>
    <name evidence="9" type="ORF">H5V44_01365</name>
</gene>
<comment type="similarity">
    <text evidence="8">Belongs to the NAD kinase family.</text>
</comment>
<dbReference type="AlphaFoldDB" id="A0A7J9SIX8"/>
<organism evidence="9 10">
    <name type="scientific">Halobellus ruber</name>
    <dbReference type="NCBI Taxonomy" id="2761102"/>
    <lineage>
        <taxon>Archaea</taxon>
        <taxon>Methanobacteriati</taxon>
        <taxon>Methanobacteriota</taxon>
        <taxon>Stenosarchaea group</taxon>
        <taxon>Halobacteria</taxon>
        <taxon>Halobacteriales</taxon>
        <taxon>Haloferacaceae</taxon>
        <taxon>Halobellus</taxon>
    </lineage>
</organism>
<dbReference type="GO" id="GO:0046872">
    <property type="term" value="F:metal ion binding"/>
    <property type="evidence" value="ECO:0007669"/>
    <property type="project" value="UniProtKB-UniRule"/>
</dbReference>
<evidence type="ECO:0000313" key="9">
    <source>
        <dbReference type="EMBL" id="MBB6644961.1"/>
    </source>
</evidence>
<comment type="caution">
    <text evidence="8">Lacks conserved residue(s) required for the propagation of feature annotation.</text>
</comment>
<evidence type="ECO:0000256" key="8">
    <source>
        <dbReference type="HAMAP-Rule" id="MF_00361"/>
    </source>
</evidence>
<reference evidence="9 10" key="1">
    <citation type="submission" date="2020-08" db="EMBL/GenBank/DDBJ databases">
        <authorList>
            <person name="Seo M.-J."/>
        </authorList>
    </citation>
    <scope>NUCLEOTIDE SEQUENCE [LARGE SCALE GENOMIC DNA]</scope>
    <source>
        <strain evidence="9 10">MBLA0160</strain>
    </source>
</reference>
<feature type="binding site" evidence="8">
    <location>
        <begin position="64"/>
        <end position="65"/>
    </location>
    <ligand>
        <name>NAD(+)</name>
        <dbReference type="ChEBI" id="CHEBI:57540"/>
    </ligand>
</feature>
<feature type="binding site" evidence="8">
    <location>
        <begin position="180"/>
        <end position="185"/>
    </location>
    <ligand>
        <name>NAD(+)</name>
        <dbReference type="ChEBI" id="CHEBI:57540"/>
    </ligand>
</feature>
<dbReference type="GO" id="GO:0019674">
    <property type="term" value="P:NAD+ metabolic process"/>
    <property type="evidence" value="ECO:0007669"/>
    <property type="project" value="InterPro"/>
</dbReference>
<dbReference type="GO" id="GO:0003951">
    <property type="term" value="F:NAD+ kinase activity"/>
    <property type="evidence" value="ECO:0007669"/>
    <property type="project" value="UniProtKB-UniRule"/>
</dbReference>
<proteinExistence type="inferred from homology"/>
<dbReference type="GO" id="GO:0005737">
    <property type="term" value="C:cytoplasm"/>
    <property type="evidence" value="ECO:0007669"/>
    <property type="project" value="UniProtKB-SubCell"/>
</dbReference>
<evidence type="ECO:0000256" key="7">
    <source>
        <dbReference type="ARBA" id="ARBA00023027"/>
    </source>
</evidence>
<dbReference type="HAMAP" id="MF_00361">
    <property type="entry name" value="NAD_kinase"/>
    <property type="match status" value="1"/>
</dbReference>
<keyword evidence="10" id="KW-1185">Reference proteome</keyword>
<feature type="binding site" evidence="8">
    <location>
        <begin position="137"/>
        <end position="138"/>
    </location>
    <ligand>
        <name>NAD(+)</name>
        <dbReference type="ChEBI" id="CHEBI:57540"/>
    </ligand>
</feature>
<keyword evidence="7 8" id="KW-0520">NAD</keyword>
<comment type="subcellular location">
    <subcellularLocation>
        <location evidence="8">Cytoplasm</location>
    </subcellularLocation>
</comment>
<accession>A0A7J9SIX8</accession>
<evidence type="ECO:0000256" key="2">
    <source>
        <dbReference type="ARBA" id="ARBA00022679"/>
    </source>
</evidence>
<dbReference type="Gene3D" id="2.60.200.30">
    <property type="entry name" value="Probable inorganic polyphosphate/atp-NAD kinase, domain 2"/>
    <property type="match status" value="1"/>
</dbReference>
<evidence type="ECO:0000256" key="5">
    <source>
        <dbReference type="ARBA" id="ARBA00022840"/>
    </source>
</evidence>
<dbReference type="InterPro" id="IPR016064">
    <property type="entry name" value="NAD/diacylglycerol_kinase_sf"/>
</dbReference>
<dbReference type="InterPro" id="IPR002504">
    <property type="entry name" value="NADK"/>
</dbReference>
<dbReference type="EMBL" id="JACKXD010000001">
    <property type="protein sequence ID" value="MBB6644961.1"/>
    <property type="molecule type" value="Genomic_DNA"/>
</dbReference>
<dbReference type="Gene3D" id="3.40.50.10330">
    <property type="entry name" value="Probable inorganic polyphosphate/atp-NAD kinase, domain 1"/>
    <property type="match status" value="1"/>
</dbReference>
<dbReference type="GO" id="GO:0006741">
    <property type="term" value="P:NADP+ biosynthetic process"/>
    <property type="evidence" value="ECO:0007669"/>
    <property type="project" value="UniProtKB-UniRule"/>
</dbReference>
<dbReference type="RefSeq" id="WP_185191344.1">
    <property type="nucleotide sequence ID" value="NZ_JACKXD010000001.1"/>
</dbReference>
<comment type="function">
    <text evidence="8">Involved in the regulation of the intracellular balance of NAD and NADP, and is a key enzyme in the biosynthesis of NADP. Catalyzes specifically the phosphorylation on 2'-hydroxyl of the adenosine moiety of NAD to yield NADP.</text>
</comment>
<sequence>MQVAIVAQRDNDRTAGLAADIRDRLREAGVSVWLDDATAGRLGVDGRAVEEFGAADLVVSIGGDGTFLFAAHGAGDVPILGVNLGEVGFLNPVRPGEAVDAVLAQVRQFRAEGSLRTRSRPRLATRGDGWTLPPAVNEVVVQGRRRGHGGGAELTVRIDGSEYARGHADGVLVATPTGSTAYNLSEDGPLIHPGVSGFVVTGMAATRGMPPLVVDARSTVSVSVDEGTPAVVVVDGRIREPVDPPTEVTVEIGDDPIRTVGPTSDFFEALEKLD</sequence>
<feature type="active site" description="Proton acceptor" evidence="8">
    <location>
        <position position="64"/>
    </location>
</feature>
<keyword evidence="6 8" id="KW-0521">NADP</keyword>
<dbReference type="PANTHER" id="PTHR20275:SF43">
    <property type="entry name" value="BIFUNCTIONAL NADP PHOSPHATASE_NAD KINASE"/>
    <property type="match status" value="1"/>
</dbReference>
<keyword evidence="4 8" id="KW-0418">Kinase</keyword>
<dbReference type="EC" id="2.7.1.23" evidence="8"/>
<feature type="binding site" evidence="8">
    <location>
        <position position="204"/>
    </location>
    <ligand>
        <name>NAD(+)</name>
        <dbReference type="ChEBI" id="CHEBI:57540"/>
    </ligand>
</feature>
<keyword evidence="3 8" id="KW-0547">Nucleotide-binding</keyword>
<feature type="binding site" evidence="8">
    <location>
        <position position="167"/>
    </location>
    <ligand>
        <name>NAD(+)</name>
        <dbReference type="ChEBI" id="CHEBI:57540"/>
    </ligand>
</feature>
<comment type="caution">
    <text evidence="9">The sequence shown here is derived from an EMBL/GenBank/DDBJ whole genome shotgun (WGS) entry which is preliminary data.</text>
</comment>
<evidence type="ECO:0000256" key="4">
    <source>
        <dbReference type="ARBA" id="ARBA00022777"/>
    </source>
</evidence>
<name>A0A7J9SIX8_9EURY</name>
<dbReference type="InterPro" id="IPR017437">
    <property type="entry name" value="ATP-NAD_kinase_PpnK-typ_C"/>
</dbReference>
<protein>
    <recommendedName>
        <fullName evidence="8">NAD kinase</fullName>
        <ecNumber evidence="8">2.7.1.23</ecNumber>
    </recommendedName>
    <alternativeName>
        <fullName evidence="8">ATP-dependent NAD kinase</fullName>
    </alternativeName>
</protein>
<dbReference type="InterPro" id="IPR017438">
    <property type="entry name" value="ATP-NAD_kinase_N"/>
</dbReference>
<keyword evidence="2 8" id="KW-0808">Transferase</keyword>
<dbReference type="SUPFAM" id="SSF111331">
    <property type="entry name" value="NAD kinase/diacylglycerol kinase-like"/>
    <property type="match status" value="1"/>
</dbReference>
<dbReference type="PANTHER" id="PTHR20275">
    <property type="entry name" value="NAD KINASE"/>
    <property type="match status" value="1"/>
</dbReference>
<keyword evidence="1 8" id="KW-0963">Cytoplasm</keyword>
<feature type="binding site" evidence="8">
    <location>
        <position position="169"/>
    </location>
    <ligand>
        <name>NAD(+)</name>
        <dbReference type="ChEBI" id="CHEBI:57540"/>
    </ligand>
</feature>
<comment type="cofactor">
    <cofactor evidence="8">
        <name>a divalent metal cation</name>
        <dbReference type="ChEBI" id="CHEBI:60240"/>
    </cofactor>
</comment>
<comment type="catalytic activity">
    <reaction evidence="8">
        <text>NAD(+) + ATP = ADP + NADP(+) + H(+)</text>
        <dbReference type="Rhea" id="RHEA:18629"/>
        <dbReference type="ChEBI" id="CHEBI:15378"/>
        <dbReference type="ChEBI" id="CHEBI:30616"/>
        <dbReference type="ChEBI" id="CHEBI:57540"/>
        <dbReference type="ChEBI" id="CHEBI:58349"/>
        <dbReference type="ChEBI" id="CHEBI:456216"/>
        <dbReference type="EC" id="2.7.1.23"/>
    </reaction>
</comment>
<dbReference type="Pfam" id="PF20143">
    <property type="entry name" value="NAD_kinase_C"/>
    <property type="match status" value="1"/>
</dbReference>
<dbReference type="GO" id="GO:0005524">
    <property type="term" value="F:ATP binding"/>
    <property type="evidence" value="ECO:0007669"/>
    <property type="project" value="UniProtKB-KW"/>
</dbReference>
<dbReference type="Proteomes" id="UP000546257">
    <property type="component" value="Unassembled WGS sequence"/>
</dbReference>
<keyword evidence="5 8" id="KW-0067">ATP-binding</keyword>
<dbReference type="Pfam" id="PF01513">
    <property type="entry name" value="NAD_kinase"/>
    <property type="match status" value="1"/>
</dbReference>
<evidence type="ECO:0000313" key="10">
    <source>
        <dbReference type="Proteomes" id="UP000546257"/>
    </source>
</evidence>
<evidence type="ECO:0000256" key="1">
    <source>
        <dbReference type="ARBA" id="ARBA00022490"/>
    </source>
</evidence>
<evidence type="ECO:0000256" key="3">
    <source>
        <dbReference type="ARBA" id="ARBA00022741"/>
    </source>
</evidence>